<organism evidence="6 7">
    <name type="scientific">Hevea brasiliensis</name>
    <name type="common">Para rubber tree</name>
    <name type="synonym">Siphonia brasiliensis</name>
    <dbReference type="NCBI Taxonomy" id="3981"/>
    <lineage>
        <taxon>Eukaryota</taxon>
        <taxon>Viridiplantae</taxon>
        <taxon>Streptophyta</taxon>
        <taxon>Embryophyta</taxon>
        <taxon>Tracheophyta</taxon>
        <taxon>Spermatophyta</taxon>
        <taxon>Magnoliopsida</taxon>
        <taxon>eudicotyledons</taxon>
        <taxon>Gunneridae</taxon>
        <taxon>Pentapetalae</taxon>
        <taxon>rosids</taxon>
        <taxon>fabids</taxon>
        <taxon>Malpighiales</taxon>
        <taxon>Euphorbiaceae</taxon>
        <taxon>Crotonoideae</taxon>
        <taxon>Micrandreae</taxon>
        <taxon>Hevea</taxon>
    </lineage>
</organism>
<accession>A0A6A6LSY1</accession>
<dbReference type="GO" id="GO:0048544">
    <property type="term" value="P:recognition of pollen"/>
    <property type="evidence" value="ECO:0007669"/>
    <property type="project" value="InterPro"/>
</dbReference>
<dbReference type="Proteomes" id="UP000467840">
    <property type="component" value="Chromosome 16"/>
</dbReference>
<dbReference type="Gene3D" id="2.90.10.10">
    <property type="entry name" value="Bulb-type lectin domain"/>
    <property type="match status" value="2"/>
</dbReference>
<evidence type="ECO:0000256" key="2">
    <source>
        <dbReference type="ARBA" id="ARBA00023157"/>
    </source>
</evidence>
<feature type="domain" description="Bulb-type lectin" evidence="5">
    <location>
        <begin position="23"/>
        <end position="146"/>
    </location>
</feature>
<dbReference type="EMBL" id="JAAGAX010000009">
    <property type="protein sequence ID" value="KAF2303585.1"/>
    <property type="molecule type" value="Genomic_DNA"/>
</dbReference>
<gene>
    <name evidence="6" type="ORF">GH714_019683</name>
</gene>
<dbReference type="AlphaFoldDB" id="A0A6A6LSY1"/>
<evidence type="ECO:0000259" key="5">
    <source>
        <dbReference type="PROSITE" id="PS50927"/>
    </source>
</evidence>
<feature type="domain" description="Bulb-type lectin" evidence="5">
    <location>
        <begin position="338"/>
        <end position="461"/>
    </location>
</feature>
<evidence type="ECO:0000313" key="7">
    <source>
        <dbReference type="Proteomes" id="UP000467840"/>
    </source>
</evidence>
<protein>
    <recommendedName>
        <fullName evidence="5">Bulb-type lectin domain-containing protein</fullName>
    </recommendedName>
</protein>
<comment type="caution">
    <text evidence="6">The sequence shown here is derived from an EMBL/GenBank/DDBJ whole genome shotgun (WGS) entry which is preliminary data.</text>
</comment>
<dbReference type="SUPFAM" id="SSF51110">
    <property type="entry name" value="alpha-D-mannose-specific plant lectins"/>
    <property type="match status" value="2"/>
</dbReference>
<dbReference type="PANTHER" id="PTHR32444:SF63">
    <property type="entry name" value="G-TYPE LECTIN S-RECEPTOR-LIKE SERINE_THREONINE-PROTEIN KINASE RKS1"/>
    <property type="match status" value="1"/>
</dbReference>
<dbReference type="PANTHER" id="PTHR32444">
    <property type="entry name" value="BULB-TYPE LECTIN DOMAIN-CONTAINING PROTEIN"/>
    <property type="match status" value="1"/>
</dbReference>
<evidence type="ECO:0000256" key="3">
    <source>
        <dbReference type="ARBA" id="ARBA00023180"/>
    </source>
</evidence>
<keyword evidence="7" id="KW-1185">Reference proteome</keyword>
<feature type="chain" id="PRO_5025665738" description="Bulb-type lectin domain-containing protein" evidence="4">
    <location>
        <begin position="23"/>
        <end position="503"/>
    </location>
</feature>
<dbReference type="CDD" id="cd00028">
    <property type="entry name" value="B_lectin"/>
    <property type="match status" value="2"/>
</dbReference>
<dbReference type="SMART" id="SM00108">
    <property type="entry name" value="B_lectin"/>
    <property type="match status" value="2"/>
</dbReference>
<proteinExistence type="predicted"/>
<keyword evidence="1 4" id="KW-0732">Signal</keyword>
<dbReference type="InterPro" id="IPR000858">
    <property type="entry name" value="S_locus_glycoprot_dom"/>
</dbReference>
<feature type="signal peptide" evidence="4">
    <location>
        <begin position="1"/>
        <end position="22"/>
    </location>
</feature>
<evidence type="ECO:0000256" key="4">
    <source>
        <dbReference type="SAM" id="SignalP"/>
    </source>
</evidence>
<dbReference type="PROSITE" id="PS50927">
    <property type="entry name" value="BULB_LECTIN"/>
    <property type="match status" value="2"/>
</dbReference>
<dbReference type="Pfam" id="PF01453">
    <property type="entry name" value="B_lectin"/>
    <property type="match status" value="2"/>
</dbReference>
<reference evidence="6 7" key="1">
    <citation type="journal article" date="2020" name="Mol. Plant">
        <title>The Chromosome-Based Rubber Tree Genome Provides New Insights into Spurge Genome Evolution and Rubber Biosynthesis.</title>
        <authorList>
            <person name="Liu J."/>
            <person name="Shi C."/>
            <person name="Shi C.C."/>
            <person name="Li W."/>
            <person name="Zhang Q.J."/>
            <person name="Zhang Y."/>
            <person name="Li K."/>
            <person name="Lu H.F."/>
            <person name="Shi C."/>
            <person name="Zhu S.T."/>
            <person name="Xiao Z.Y."/>
            <person name="Nan H."/>
            <person name="Yue Y."/>
            <person name="Zhu X.G."/>
            <person name="Wu Y."/>
            <person name="Hong X.N."/>
            <person name="Fan G.Y."/>
            <person name="Tong Y."/>
            <person name="Zhang D."/>
            <person name="Mao C.L."/>
            <person name="Liu Y.L."/>
            <person name="Hao S.J."/>
            <person name="Liu W.Q."/>
            <person name="Lv M.Q."/>
            <person name="Zhang H.B."/>
            <person name="Liu Y."/>
            <person name="Hu-Tang G.R."/>
            <person name="Wang J.P."/>
            <person name="Wang J.H."/>
            <person name="Sun Y.H."/>
            <person name="Ni S.B."/>
            <person name="Chen W.B."/>
            <person name="Zhang X.C."/>
            <person name="Jiao Y.N."/>
            <person name="Eichler E.E."/>
            <person name="Li G.H."/>
            <person name="Liu X."/>
            <person name="Gao L.Z."/>
        </authorList>
    </citation>
    <scope>NUCLEOTIDE SEQUENCE [LARGE SCALE GENOMIC DNA]</scope>
    <source>
        <strain evidence="7">cv. GT1</strain>
        <tissue evidence="6">Leaf</tissue>
    </source>
</reference>
<dbReference type="InterPro" id="IPR036426">
    <property type="entry name" value="Bulb-type_lectin_dom_sf"/>
</dbReference>
<dbReference type="InterPro" id="IPR001480">
    <property type="entry name" value="Bulb-type_lectin_dom"/>
</dbReference>
<evidence type="ECO:0000313" key="6">
    <source>
        <dbReference type="EMBL" id="KAF2303585.1"/>
    </source>
</evidence>
<name>A0A6A6LSY1_HEVBR</name>
<sequence>MNRGKMLPIILLIVFIHPFCTSLDTVTINQPIIEGDIIVSTGENFTLGFFSPGKSNYHYLGILYNKISEKTVVWVANWDSPINDTSGALSINSHGKLALNKKNQTTPLWLTNVLALSTNNCVAQLLDSGNLVLFHSGSAIWQSFEHPTNTLLPNLKLELDRRIGLNWFLISWKSSDDPGIGNLLCKINPEGYLQLFLYDGHVPNWRAVHWNAVRWSAIPFMQRVTFTFNYSYMNNENENTWQNGANRWSARSNTKDLCDLYGHSGANSNCDSYNAGEFERKCLPGFEPKSSNDWCLKDPSGGCVRKKQGLSTCSNGEGIVKVPGTSTASADMSLSLKEYTITINQPIAEGDIIVSAGETFALGFFSPGKSSYRYLGIWYNKISEKPVVWIANRDIPISDTFGVLSINSHGNLALNSRNRAAPLWFTNVSALPTNNCVAQLLDSGNLVLFHSRSVIWQSFEYPTNTMLPNLKLGLDRRTGLNRFLTSWKSSDDPGAGNFSQDQP</sequence>
<keyword evidence="2" id="KW-1015">Disulfide bond</keyword>
<dbReference type="FunFam" id="2.90.10.10:FF:000005">
    <property type="entry name" value="G-type lectin S-receptor-like serine/threonine-protein kinase"/>
    <property type="match status" value="2"/>
</dbReference>
<dbReference type="Pfam" id="PF00954">
    <property type="entry name" value="S_locus_glycop"/>
    <property type="match status" value="1"/>
</dbReference>
<keyword evidence="3" id="KW-0325">Glycoprotein</keyword>
<evidence type="ECO:0000256" key="1">
    <source>
        <dbReference type="ARBA" id="ARBA00022729"/>
    </source>
</evidence>